<evidence type="ECO:0000259" key="8">
    <source>
        <dbReference type="Pfam" id="PF17846"/>
    </source>
</evidence>
<dbReference type="EC" id="3.1.13.-" evidence="6"/>
<reference evidence="9 10" key="1">
    <citation type="submission" date="2024-04" db="EMBL/GenBank/DDBJ databases">
        <authorList>
            <consortium name="Genoscope - CEA"/>
            <person name="William W."/>
        </authorList>
    </citation>
    <scope>NUCLEOTIDE SEQUENCE [LARGE SCALE GENOMIC DNA]</scope>
</reference>
<proteinExistence type="inferred from homology"/>
<evidence type="ECO:0000256" key="4">
    <source>
        <dbReference type="ARBA" id="ARBA00022801"/>
    </source>
</evidence>
<evidence type="ECO:0000256" key="7">
    <source>
        <dbReference type="SAM" id="MobiDB-lite"/>
    </source>
</evidence>
<evidence type="ECO:0000256" key="1">
    <source>
        <dbReference type="ARBA" id="ARBA00006994"/>
    </source>
</evidence>
<evidence type="ECO:0000313" key="10">
    <source>
        <dbReference type="Proteomes" id="UP001497497"/>
    </source>
</evidence>
<feature type="region of interest" description="Disordered" evidence="7">
    <location>
        <begin position="522"/>
        <end position="551"/>
    </location>
</feature>
<accession>A0AAV2HDZ0</accession>
<name>A0AAV2HDZ0_LYMST</name>
<comment type="caution">
    <text evidence="9">The sequence shown here is derived from an EMBL/GenBank/DDBJ whole genome shotgun (WGS) entry which is preliminary data.</text>
</comment>
<keyword evidence="3 6" id="KW-0540">Nuclease</keyword>
<dbReference type="Gene3D" id="1.25.40.1050">
    <property type="match status" value="1"/>
</dbReference>
<keyword evidence="10" id="KW-1185">Reference proteome</keyword>
<keyword evidence="5 6" id="KW-0269">Exonuclease</keyword>
<dbReference type="PIRSF" id="PIRSF037239">
    <property type="entry name" value="Exonuclease_Xrn2"/>
    <property type="match status" value="1"/>
</dbReference>
<feature type="compositionally biased region" description="Gly residues" evidence="7">
    <location>
        <begin position="665"/>
        <end position="674"/>
    </location>
</feature>
<evidence type="ECO:0000256" key="6">
    <source>
        <dbReference type="PIRNR" id="PIRNR037239"/>
    </source>
</evidence>
<dbReference type="Proteomes" id="UP001497497">
    <property type="component" value="Unassembled WGS sequence"/>
</dbReference>
<feature type="region of interest" description="Disordered" evidence="7">
    <location>
        <begin position="603"/>
        <end position="734"/>
    </location>
</feature>
<feature type="compositionally biased region" description="Polar residues" evidence="7">
    <location>
        <begin position="607"/>
        <end position="648"/>
    </location>
</feature>
<keyword evidence="4 6" id="KW-0378">Hydrolase</keyword>
<evidence type="ECO:0000256" key="3">
    <source>
        <dbReference type="ARBA" id="ARBA00022722"/>
    </source>
</evidence>
<dbReference type="Pfam" id="PF17846">
    <property type="entry name" value="XRN_M"/>
    <property type="match status" value="1"/>
</dbReference>
<dbReference type="GO" id="GO:0003723">
    <property type="term" value="F:RNA binding"/>
    <property type="evidence" value="ECO:0007669"/>
    <property type="project" value="TreeGrafter"/>
</dbReference>
<dbReference type="FunFam" id="1.25.40.1050:FF:000002">
    <property type="entry name" value="5'-3' exoribonuclease"/>
    <property type="match status" value="1"/>
</dbReference>
<evidence type="ECO:0000256" key="2">
    <source>
        <dbReference type="ARBA" id="ARBA00022664"/>
    </source>
</evidence>
<feature type="domain" description="Xrn1 helical" evidence="8">
    <location>
        <begin position="53"/>
        <end position="527"/>
    </location>
</feature>
<keyword evidence="2 6" id="KW-0507">mRNA processing</keyword>
<dbReference type="AlphaFoldDB" id="A0AAV2HDZ0"/>
<dbReference type="GO" id="GO:0000956">
    <property type="term" value="P:nuclear-transcribed mRNA catabolic process"/>
    <property type="evidence" value="ECO:0007669"/>
    <property type="project" value="TreeGrafter"/>
</dbReference>
<comment type="function">
    <text evidence="6">Possesses 5'-&gt;3' exoribonuclease activity. May promote termination of transcription by RNA polymerase II.</text>
</comment>
<feature type="compositionally biased region" description="Basic and acidic residues" evidence="7">
    <location>
        <begin position="715"/>
        <end position="734"/>
    </location>
</feature>
<dbReference type="InterPro" id="IPR017151">
    <property type="entry name" value="Xrn2/3/4"/>
</dbReference>
<dbReference type="GO" id="GO:0004534">
    <property type="term" value="F:5'-3' RNA exonuclease activity"/>
    <property type="evidence" value="ECO:0007669"/>
    <property type="project" value="UniProtKB-UniRule"/>
</dbReference>
<feature type="region of interest" description="Disordered" evidence="7">
    <location>
        <begin position="143"/>
        <end position="165"/>
    </location>
</feature>
<dbReference type="EMBL" id="CAXITT010000107">
    <property type="protein sequence ID" value="CAL1532127.1"/>
    <property type="molecule type" value="Genomic_DNA"/>
</dbReference>
<protein>
    <recommendedName>
        <fullName evidence="6">5'-3' exoribonuclease</fullName>
        <ecNumber evidence="6">3.1.13.-</ecNumber>
    </recommendedName>
</protein>
<organism evidence="9 10">
    <name type="scientific">Lymnaea stagnalis</name>
    <name type="common">Great pond snail</name>
    <name type="synonym">Helix stagnalis</name>
    <dbReference type="NCBI Taxonomy" id="6523"/>
    <lineage>
        <taxon>Eukaryota</taxon>
        <taxon>Metazoa</taxon>
        <taxon>Spiralia</taxon>
        <taxon>Lophotrochozoa</taxon>
        <taxon>Mollusca</taxon>
        <taxon>Gastropoda</taxon>
        <taxon>Heterobranchia</taxon>
        <taxon>Euthyneura</taxon>
        <taxon>Panpulmonata</taxon>
        <taxon>Hygrophila</taxon>
        <taxon>Lymnaeoidea</taxon>
        <taxon>Lymnaeidae</taxon>
        <taxon>Lymnaea</taxon>
    </lineage>
</organism>
<dbReference type="InterPro" id="IPR027073">
    <property type="entry name" value="5_3_exoribonuclease"/>
</dbReference>
<dbReference type="PANTHER" id="PTHR12341:SF41">
    <property type="entry name" value="5'-3' EXORIBONUCLEASE 2"/>
    <property type="match status" value="1"/>
</dbReference>
<gene>
    <name evidence="9" type="ORF">GSLYS_00006206001</name>
</gene>
<dbReference type="GO" id="GO:0006397">
    <property type="term" value="P:mRNA processing"/>
    <property type="evidence" value="ECO:0007669"/>
    <property type="project" value="UniProtKB-UniRule"/>
</dbReference>
<dbReference type="PANTHER" id="PTHR12341">
    <property type="entry name" value="5'-&gt;3' EXORIBONUCLEASE"/>
    <property type="match status" value="1"/>
</dbReference>
<comment type="similarity">
    <text evidence="1 6">Belongs to the 5'-3' exonuclease family. XRN2/RAT1 subfamily.</text>
</comment>
<sequence length="734" mass="82832">MGHELKNCEGMSREQSDVPMAVPGVEQQFIFVRLSVLREYLQTELAMPGLPFTYDFERALDDWVFMCFFVGNDFLPHLPSLEIREGAIDRLVKLYKNVVMKTGGYLTDSGVVNLSRVQLVMSDLGKVEDEIFKKRRETELDFRRRDKQKKQRMKQQQNAQRPKWMMGGQFAPQALGKPGSLNAVANPRQAAFESRKQNMSTSGGGGAAAELKSLMQKECFQVGDKRKAEEQGGRGGQDSDEEEEAPDDVRLWEDGWKDRYYKSKFDVDADDQEFRYTVAKHYVRGLCWVLRYYYQGCASWKWYFPYHYAPFASDFVNIGDLPNDFEKNTQPFKPLEQLMGVFPAASKKHLPITWRTLMEDPESPIIDFYPTDFKIDLNGKKYAWQGVALLPFVDETRLHKALETVYPDLTAQERKRNTKGSDRLFIGVKHPSYEFLEGLYEGDLSSNPVPIDPKLTNGMAGHIWCDEYNIVKGGVVPTPLPDVPDILDNKCITVCFRDLQFDADFLFKAVVLPGAVMPPPTLKPDDWNNRNPGQRYRPQLGFQQNSGYRNNKDMSSAVRMIRNTAGMGGQGYVMSSQSMMPSVRPSLMGAVPFDYNNLRTLQRPRYNGSQGAGYNSSQSTSHRSGGYGSTQNSTQRSGYGSGHQGSTHQRGGAGGSSYASQSAGGYRGGQGGQGYRSNQQSGGYSSGRNGGQYRSEDGGYQSYPTGQHPNPRQYDASRGRQQQDHGQRDRYRPY</sequence>
<feature type="region of interest" description="Disordered" evidence="7">
    <location>
        <begin position="225"/>
        <end position="248"/>
    </location>
</feature>
<dbReference type="GO" id="GO:0005634">
    <property type="term" value="C:nucleus"/>
    <property type="evidence" value="ECO:0007669"/>
    <property type="project" value="InterPro"/>
</dbReference>
<evidence type="ECO:0000313" key="9">
    <source>
        <dbReference type="EMBL" id="CAL1532127.1"/>
    </source>
</evidence>
<evidence type="ECO:0000256" key="5">
    <source>
        <dbReference type="ARBA" id="ARBA00022839"/>
    </source>
</evidence>
<dbReference type="InterPro" id="IPR041412">
    <property type="entry name" value="Xrn1_helical"/>
</dbReference>